<evidence type="ECO:0000256" key="1">
    <source>
        <dbReference type="ARBA" id="ARBA00022670"/>
    </source>
</evidence>
<dbReference type="SUPFAM" id="SSF53474">
    <property type="entry name" value="alpha/beta-Hydrolases"/>
    <property type="match status" value="1"/>
</dbReference>
<keyword evidence="7" id="KW-1185">Reference proteome</keyword>
<evidence type="ECO:0000259" key="4">
    <source>
        <dbReference type="Pfam" id="PF00326"/>
    </source>
</evidence>
<dbReference type="EMBL" id="QEEZ01000022">
    <property type="protein sequence ID" value="PWC00982.1"/>
    <property type="molecule type" value="Genomic_DNA"/>
</dbReference>
<dbReference type="GO" id="GO:0005829">
    <property type="term" value="C:cytosol"/>
    <property type="evidence" value="ECO:0007669"/>
    <property type="project" value="TreeGrafter"/>
</dbReference>
<evidence type="ECO:0000259" key="5">
    <source>
        <dbReference type="Pfam" id="PF02897"/>
    </source>
</evidence>
<keyword evidence="1" id="KW-0645">Protease</keyword>
<dbReference type="RefSeq" id="WP_108430748.1">
    <property type="nucleotide sequence ID" value="NZ_CP026947.1"/>
</dbReference>
<evidence type="ECO:0000256" key="3">
    <source>
        <dbReference type="ARBA" id="ARBA00022825"/>
    </source>
</evidence>
<dbReference type="GO" id="GO:0004252">
    <property type="term" value="F:serine-type endopeptidase activity"/>
    <property type="evidence" value="ECO:0007669"/>
    <property type="project" value="InterPro"/>
</dbReference>
<evidence type="ECO:0000256" key="2">
    <source>
        <dbReference type="ARBA" id="ARBA00022801"/>
    </source>
</evidence>
<organism evidence="6 7">
    <name type="scientific">Corynebacterium yudongzhengii</name>
    <dbReference type="NCBI Taxonomy" id="2080740"/>
    <lineage>
        <taxon>Bacteria</taxon>
        <taxon>Bacillati</taxon>
        <taxon>Actinomycetota</taxon>
        <taxon>Actinomycetes</taxon>
        <taxon>Mycobacteriales</taxon>
        <taxon>Corynebacteriaceae</taxon>
        <taxon>Corynebacterium</taxon>
    </lineage>
</organism>
<dbReference type="PRINTS" id="PR00862">
    <property type="entry name" value="PROLIGOPTASE"/>
</dbReference>
<dbReference type="GO" id="GO:0070012">
    <property type="term" value="F:oligopeptidase activity"/>
    <property type="evidence" value="ECO:0007669"/>
    <property type="project" value="TreeGrafter"/>
</dbReference>
<dbReference type="Gene3D" id="3.40.50.1820">
    <property type="entry name" value="alpha/beta hydrolase"/>
    <property type="match status" value="1"/>
</dbReference>
<name>A0A2U1T4S2_9CORY</name>
<dbReference type="InterPro" id="IPR002470">
    <property type="entry name" value="Peptidase_S9A"/>
</dbReference>
<dbReference type="Pfam" id="PF02897">
    <property type="entry name" value="Peptidase_S9_N"/>
    <property type="match status" value="1"/>
</dbReference>
<sequence>MDRLDIDPVDLEPIDSPTALSWAAEWSEQTDRAHPRTSLQAKIRRILDADDRIAYVVRRGEHLYNFWRDETNPRGLWRRTSLESFRAPETDWDTIIDLDVLAAEEDEDWVWKGVHMLVPDYDRALIRLSRGGADATVIREFDIPTESFVEGFELPEAKHDVSWIDRDTLLVGTDTGEGSLTSSGYPAQVRRWHRGQKLLDAEILASGSLDDVAVGGWCDTHTGRVVIGRALDFYSSRTTVTTPSGLQTLELPEDCEVLISRDWLFILPRTAFADVPAGGLGVIDLEDFLAGARSFRTIFTPSPSTSLESLALTENFLVMTVLDNVATQLLVRPLAQMAAPSTPLRLPEKMTARVVATSSHDGDEIWINGSSFTLPATLFRADLSESFEAEEIVTTPPRFRAAGIETRQHFAISADGTRIPYFITGDFTRGKRPTLVGGYGGFEISLTPGYSPVQGLAWLQRGGFVVTPNLRGGGEFGPEWHSQVTGVQRHKVWEDHEAVLRDVVTRGYTTPTQIGIRGGSNGGLLTAGALNRYPDAFGAAVVQVPLTDMLRYHTLSAGASWMAEYGDPDDPVERKAIESWSPLHNVADASEVTYPPALVTTSTRDDRVHPAHARLFAHALAKAGHDVDYYENIVGGHAGASNNEQVAHMESLIFTWLSEKVGG</sequence>
<dbReference type="AlphaFoldDB" id="A0A2U1T4S2"/>
<dbReference type="InterPro" id="IPR051167">
    <property type="entry name" value="Prolyl_oligopep/macrocyclase"/>
</dbReference>
<dbReference type="PANTHER" id="PTHR42881:SF13">
    <property type="entry name" value="PROLYL ENDOPEPTIDASE"/>
    <property type="match status" value="1"/>
</dbReference>
<dbReference type="PANTHER" id="PTHR42881">
    <property type="entry name" value="PROLYL ENDOPEPTIDASE"/>
    <property type="match status" value="1"/>
</dbReference>
<feature type="domain" description="Peptidase S9 prolyl oligopeptidase catalytic" evidence="4">
    <location>
        <begin position="456"/>
        <end position="662"/>
    </location>
</feature>
<dbReference type="InterPro" id="IPR001375">
    <property type="entry name" value="Peptidase_S9_cat"/>
</dbReference>
<keyword evidence="2" id="KW-0378">Hydrolase</keyword>
<reference evidence="7" key="1">
    <citation type="submission" date="2018-04" db="EMBL/GenBank/DDBJ databases">
        <authorList>
            <person name="Liu S."/>
            <person name="Wang Z."/>
            <person name="Li J."/>
        </authorList>
    </citation>
    <scope>NUCLEOTIDE SEQUENCE [LARGE SCALE GENOMIC DNA]</scope>
    <source>
        <strain evidence="7">2189</strain>
    </source>
</reference>
<proteinExistence type="predicted"/>
<dbReference type="InterPro" id="IPR023302">
    <property type="entry name" value="Pept_S9A_N"/>
</dbReference>
<evidence type="ECO:0000313" key="7">
    <source>
        <dbReference type="Proteomes" id="UP000244989"/>
    </source>
</evidence>
<dbReference type="InterPro" id="IPR029058">
    <property type="entry name" value="AB_hydrolase_fold"/>
</dbReference>
<dbReference type="KEGG" id="cyz:C3B44_01195"/>
<protein>
    <submittedName>
        <fullName evidence="6">S9 family peptidase</fullName>
    </submittedName>
</protein>
<dbReference type="Gene3D" id="2.130.10.120">
    <property type="entry name" value="Prolyl oligopeptidase, N-terminal domain"/>
    <property type="match status" value="1"/>
</dbReference>
<keyword evidence="3" id="KW-0720">Serine protease</keyword>
<dbReference type="Proteomes" id="UP000244989">
    <property type="component" value="Unassembled WGS sequence"/>
</dbReference>
<accession>A0A2U1T4S2</accession>
<dbReference type="SUPFAM" id="SSF50993">
    <property type="entry name" value="Peptidase/esterase 'gauge' domain"/>
    <property type="match status" value="1"/>
</dbReference>
<comment type="caution">
    <text evidence="6">The sequence shown here is derived from an EMBL/GenBank/DDBJ whole genome shotgun (WGS) entry which is preliminary data.</text>
</comment>
<feature type="domain" description="Peptidase S9A N-terminal" evidence="5">
    <location>
        <begin position="36"/>
        <end position="384"/>
    </location>
</feature>
<dbReference type="OrthoDB" id="9801421at2"/>
<gene>
    <name evidence="6" type="ORF">DF222_09890</name>
</gene>
<dbReference type="GO" id="GO:0006508">
    <property type="term" value="P:proteolysis"/>
    <property type="evidence" value="ECO:0007669"/>
    <property type="project" value="UniProtKB-KW"/>
</dbReference>
<evidence type="ECO:0000313" key="6">
    <source>
        <dbReference type="EMBL" id="PWC00982.1"/>
    </source>
</evidence>
<dbReference type="Pfam" id="PF00326">
    <property type="entry name" value="Peptidase_S9"/>
    <property type="match status" value="1"/>
</dbReference>